<evidence type="ECO:0000313" key="2">
    <source>
        <dbReference type="EMBL" id="MEQ2454750.1"/>
    </source>
</evidence>
<feature type="compositionally biased region" description="Basic and acidic residues" evidence="1">
    <location>
        <begin position="812"/>
        <end position="823"/>
    </location>
</feature>
<gene>
    <name evidence="2" type="ORF">AAAT04_11960</name>
</gene>
<feature type="compositionally biased region" description="Low complexity" evidence="1">
    <location>
        <begin position="634"/>
        <end position="656"/>
    </location>
</feature>
<dbReference type="Proteomes" id="UP001482186">
    <property type="component" value="Unassembled WGS sequence"/>
</dbReference>
<accession>A0ABV1EL82</accession>
<dbReference type="EMBL" id="JBBNFM010000011">
    <property type="protein sequence ID" value="MEQ2454750.1"/>
    <property type="molecule type" value="Genomic_DNA"/>
</dbReference>
<organism evidence="2 3">
    <name type="scientific">Coprococcus ammoniilyticus</name>
    <dbReference type="NCBI Taxonomy" id="2981785"/>
    <lineage>
        <taxon>Bacteria</taxon>
        <taxon>Bacillati</taxon>
        <taxon>Bacillota</taxon>
        <taxon>Clostridia</taxon>
        <taxon>Lachnospirales</taxon>
        <taxon>Lachnospiraceae</taxon>
        <taxon>Coprococcus</taxon>
    </lineage>
</organism>
<evidence type="ECO:0000256" key="1">
    <source>
        <dbReference type="SAM" id="MobiDB-lite"/>
    </source>
</evidence>
<dbReference type="Gene3D" id="1.10.287.470">
    <property type="entry name" value="Helix hairpin bin"/>
    <property type="match status" value="1"/>
</dbReference>
<sequence length="823" mass="90640">MIKKRIMINKKSYAVRMTAIAVAMMLGLTGCGKKEEKAPELLEPVTTNEAYRPVEKSDVGKKIIKNGAIVPTDYCYFFKTSATLSKVYVNVGDYVKKGTVLAEADSDDTTSGIEDLKASLSSEQQTHNVNEKIYEQKQKELDYKIKACNEAGDSAGAKENQSTKAVNAENNRYDNMLYNYKVKKLQQQIDEKESLETDNKLVAEQDGYVTYAKSLTDTDSSDEGGGSISSGENVVIISDYNTPYIEITGEQITRDGYANFNTMYTMIDGKRYELEEYKYSNQEIAAAQSASKLPYVRFKLKDVDNSKILKTGTLTPLYFSTSTAANVLVVGNDSLYEEGDKYFVYVKTDSSDKEKREIKIGAQDDNYTEVKSGLSEGDLVYYDSDSTIPSDYTTYEIKLGTFKTTGTSKSYKMVDTNQITYKAPVEGYFTQLDLAEGQEVKKGDLLYIVDSGGGSAELLELNSQISDAKSDYDSTVAGYEEQIKDLRAEIEDYRSGRKKQQVATPGDADPADDTTDTTTDDGDEEDGDYDIPDPDDNNGNTLYMVEQLTCQIEIAKYNEELAKINYNTTVNPLIAKRDKLNKNNDGKGNISVYAESDGVVQSVYASQGKQIKEGDKVVSIGSNESKMMSLSLTDNGGSSRRNGNSGSDDTGSDNSNATLLVNQEVTLIDQKDDSKKLTGRCIGATADSKKAYVTTIDGQVYITSSSGSEDTRYYIQVDDKSFYDSPKGYFVSFAKMSLENVVTVPMNIIYTETDKTSGKSYEYVWKLSKDEIVKQYVTTSTDTKSSNACVLTGLSEGDVILKESGSSGSGDNTKKKADSSSEE</sequence>
<name>A0ABV1EL82_9FIRM</name>
<comment type="caution">
    <text evidence="2">The sequence shown here is derived from an EMBL/GenBank/DDBJ whole genome shotgun (WGS) entry which is preliminary data.</text>
</comment>
<dbReference type="RefSeq" id="WP_262529602.1">
    <property type="nucleotide sequence ID" value="NZ_JAOQJS010000003.1"/>
</dbReference>
<dbReference type="PROSITE" id="PS51257">
    <property type="entry name" value="PROKAR_LIPOPROTEIN"/>
    <property type="match status" value="1"/>
</dbReference>
<proteinExistence type="predicted"/>
<dbReference type="SUPFAM" id="SSF111369">
    <property type="entry name" value="HlyD-like secretion proteins"/>
    <property type="match status" value="1"/>
</dbReference>
<dbReference type="Gene3D" id="2.40.50.100">
    <property type="match status" value="2"/>
</dbReference>
<dbReference type="PANTHER" id="PTHR30469">
    <property type="entry name" value="MULTIDRUG RESISTANCE PROTEIN MDTA"/>
    <property type="match status" value="1"/>
</dbReference>
<feature type="region of interest" description="Disordered" evidence="1">
    <location>
        <begin position="494"/>
        <end position="541"/>
    </location>
</feature>
<feature type="compositionally biased region" description="Acidic residues" evidence="1">
    <location>
        <begin position="509"/>
        <end position="536"/>
    </location>
</feature>
<protein>
    <submittedName>
        <fullName evidence="2">Biotin/lipoyl-binding protein</fullName>
    </submittedName>
</protein>
<keyword evidence="3" id="KW-1185">Reference proteome</keyword>
<dbReference type="Gene3D" id="2.40.420.20">
    <property type="match status" value="2"/>
</dbReference>
<feature type="region of interest" description="Disordered" evidence="1">
    <location>
        <begin position="802"/>
        <end position="823"/>
    </location>
</feature>
<feature type="region of interest" description="Disordered" evidence="1">
    <location>
        <begin position="628"/>
        <end position="656"/>
    </location>
</feature>
<reference evidence="2 3" key="1">
    <citation type="submission" date="2024-04" db="EMBL/GenBank/DDBJ databases">
        <title>Human intestinal bacterial collection.</title>
        <authorList>
            <person name="Pauvert C."/>
            <person name="Hitch T.C.A."/>
            <person name="Clavel T."/>
        </authorList>
    </citation>
    <scope>NUCLEOTIDE SEQUENCE [LARGE SCALE GENOMIC DNA]</scope>
    <source>
        <strain evidence="2 3">CLA-AA-H141</strain>
    </source>
</reference>
<evidence type="ECO:0000313" key="3">
    <source>
        <dbReference type="Proteomes" id="UP001482186"/>
    </source>
</evidence>